<sequence length="158" mass="18194">MQLQDSEYVYVPVPRQFVPEVQAYVVQLSAEAAGRGDAEERPTGETLSEQWTVEVLRRLSQTRLSSTQSVGKLLDVLAEHPGDYVSTTRLVELLDMDRTQLRGALSAFSRHVKKHFDRRPWPMTWIEQLSPSPDYKTEFFYTVDATVAQHWQQARETP</sequence>
<evidence type="ECO:0000313" key="2">
    <source>
        <dbReference type="Proteomes" id="UP001520654"/>
    </source>
</evidence>
<comment type="caution">
    <text evidence="1">The sequence shown here is derived from an EMBL/GenBank/DDBJ whole genome shotgun (WGS) entry which is preliminary data.</text>
</comment>
<proteinExistence type="predicted"/>
<gene>
    <name evidence="1" type="ORF">K7B10_19300</name>
</gene>
<dbReference type="RefSeq" id="WP_229337552.1">
    <property type="nucleotide sequence ID" value="NZ_JAINUL010000001.1"/>
</dbReference>
<evidence type="ECO:0000313" key="1">
    <source>
        <dbReference type="EMBL" id="MCC0096897.1"/>
    </source>
</evidence>
<dbReference type="EMBL" id="JAINUL010000001">
    <property type="protein sequence ID" value="MCC0096897.1"/>
    <property type="molecule type" value="Genomic_DNA"/>
</dbReference>
<organism evidence="1 2">
    <name type="scientific">Streptomyces flavotricini</name>
    <dbReference type="NCBI Taxonomy" id="66888"/>
    <lineage>
        <taxon>Bacteria</taxon>
        <taxon>Bacillati</taxon>
        <taxon>Actinomycetota</taxon>
        <taxon>Actinomycetes</taxon>
        <taxon>Kitasatosporales</taxon>
        <taxon>Streptomycetaceae</taxon>
        <taxon>Streptomyces</taxon>
    </lineage>
</organism>
<accession>A0ABS8E6W7</accession>
<keyword evidence="2" id="KW-1185">Reference proteome</keyword>
<name>A0ABS8E6W7_9ACTN</name>
<protein>
    <submittedName>
        <fullName evidence="1">Uncharacterized protein</fullName>
    </submittedName>
</protein>
<reference evidence="1 2" key="1">
    <citation type="submission" date="2021-08" db="EMBL/GenBank/DDBJ databases">
        <title>Genomic Architecture of Streptomyces flavotricini NGL1 and Streptomyces erythrochromogenes HMS4 With Differential Plant Beneficial attributes and laccase production capabilities.</title>
        <authorList>
            <person name="Salwan R."/>
            <person name="Kaur R."/>
            <person name="Sharma V."/>
        </authorList>
    </citation>
    <scope>NUCLEOTIDE SEQUENCE [LARGE SCALE GENOMIC DNA]</scope>
    <source>
        <strain evidence="1 2">NGL1</strain>
    </source>
</reference>
<dbReference type="Proteomes" id="UP001520654">
    <property type="component" value="Unassembled WGS sequence"/>
</dbReference>